<sequence length="378" mass="41008">MPDVGEHVVGPALRLPVDKKNAGPDSEAWVQFEKHAVALELIRHVVDGVDLRAVVVQHSSDVMLIFGDRRPKLVSIKHREPHQRSGDSGWKRTQLQKPLTDLHRQWVEAGRACQPVLWSNAGFVGPARVDHRNIVEGADPSPEFVGWLATILGVDTQEATDFATDLELTAQPLPRKFEIEATGAVTVARLLTLRGRDFAGLYARECFEALTARVMELGRPYPVPPSPDSRRALVDSLLPYVDSTDAAALAARWLPVAEAESIVLGEHDRQLAATAPSPRFGWEPDARFVGRDTELACLREWLDPGGVEPVAPVAISGMTGCGKTSVATQFAAQCHPSMRPVFIPATSRAQVITALQVLSGGTARSSGPPRASPRPSPR</sequence>
<reference evidence="1 2" key="1">
    <citation type="submission" date="2021-04" db="EMBL/GenBank/DDBJ databases">
        <title>Nocardia tengchongensis.</title>
        <authorList>
            <person name="Zhuang k."/>
            <person name="Ran Y."/>
            <person name="Li W."/>
        </authorList>
    </citation>
    <scope>NUCLEOTIDE SEQUENCE [LARGE SCALE GENOMIC DNA]</scope>
    <source>
        <strain evidence="1 2">CFH S0057</strain>
    </source>
</reference>
<name>A0ABX8CLT5_9NOCA</name>
<accession>A0ABX8CLT5</accession>
<dbReference type="SUPFAM" id="SSF52540">
    <property type="entry name" value="P-loop containing nucleoside triphosphate hydrolases"/>
    <property type="match status" value="1"/>
</dbReference>
<dbReference type="Proteomes" id="UP000683310">
    <property type="component" value="Chromosome"/>
</dbReference>
<keyword evidence="2" id="KW-1185">Reference proteome</keyword>
<evidence type="ECO:0000313" key="1">
    <source>
        <dbReference type="EMBL" id="QVI20921.1"/>
    </source>
</evidence>
<dbReference type="Gene3D" id="3.40.50.300">
    <property type="entry name" value="P-loop containing nucleotide triphosphate hydrolases"/>
    <property type="match status" value="1"/>
</dbReference>
<proteinExistence type="predicted"/>
<gene>
    <name evidence="1" type="ORF">KHQ06_33385</name>
</gene>
<dbReference type="InterPro" id="IPR027417">
    <property type="entry name" value="P-loop_NTPase"/>
</dbReference>
<protein>
    <submittedName>
        <fullName evidence="1">Uncharacterized protein</fullName>
    </submittedName>
</protein>
<evidence type="ECO:0000313" key="2">
    <source>
        <dbReference type="Proteomes" id="UP000683310"/>
    </source>
</evidence>
<organism evidence="1 2">
    <name type="scientific">Nocardia tengchongensis</name>
    <dbReference type="NCBI Taxonomy" id="2055889"/>
    <lineage>
        <taxon>Bacteria</taxon>
        <taxon>Bacillati</taxon>
        <taxon>Actinomycetota</taxon>
        <taxon>Actinomycetes</taxon>
        <taxon>Mycobacteriales</taxon>
        <taxon>Nocardiaceae</taxon>
        <taxon>Nocardia</taxon>
    </lineage>
</organism>
<dbReference type="EMBL" id="CP074371">
    <property type="protein sequence ID" value="QVI20921.1"/>
    <property type="molecule type" value="Genomic_DNA"/>
</dbReference>